<evidence type="ECO:0000313" key="1">
    <source>
        <dbReference type="EMBL" id="KZC97246.1"/>
    </source>
</evidence>
<protein>
    <submittedName>
        <fullName evidence="1">Uncharacterized protein</fullName>
    </submittedName>
</protein>
<name>A0ABR5XWW6_9PROT</name>
<organism evidence="1 2">
    <name type="scientific">Thalassospira xiamenensis</name>
    <dbReference type="NCBI Taxonomy" id="220697"/>
    <lineage>
        <taxon>Bacteria</taxon>
        <taxon>Pseudomonadati</taxon>
        <taxon>Pseudomonadota</taxon>
        <taxon>Alphaproteobacteria</taxon>
        <taxon>Rhodospirillales</taxon>
        <taxon>Thalassospiraceae</taxon>
        <taxon>Thalassospira</taxon>
    </lineage>
</organism>
<dbReference type="EMBL" id="LPXL01000056">
    <property type="protein sequence ID" value="KZC97246.1"/>
    <property type="molecule type" value="Genomic_DNA"/>
</dbReference>
<gene>
    <name evidence="1" type="ORF">AUP40_04735</name>
</gene>
<comment type="caution">
    <text evidence="1">The sequence shown here is derived from an EMBL/GenBank/DDBJ whole genome shotgun (WGS) entry which is preliminary data.</text>
</comment>
<accession>A0ABR5XWW6</accession>
<sequence>MIQKIGRTILSNKSVPFSVRLAAEDAEFIASLSIPGAVTPSDKIRQIISEARLRKETGQNFNEVLKSVQEDIRPSVEYLRDLEREGDIESELLHFFADWLGETQAEFIAGPESENDLVKYEARMMQRAVKLMEYVLRLAITEDAPCFNPNLMANATRRIIELSRLIEARNQKENASV</sequence>
<keyword evidence="2" id="KW-1185">Reference proteome</keyword>
<reference evidence="1 2" key="1">
    <citation type="submission" date="2015-12" db="EMBL/GenBank/DDBJ databases">
        <title>Genome sequence of Thalassospira xiamenensis MCCC 1A03005.</title>
        <authorList>
            <person name="Lu L."/>
            <person name="Lai Q."/>
            <person name="Shao Z."/>
            <person name="Qian P."/>
        </authorList>
    </citation>
    <scope>NUCLEOTIDE SEQUENCE [LARGE SCALE GENOMIC DNA]</scope>
    <source>
        <strain evidence="1 2">MCCC 1A03005</strain>
    </source>
</reference>
<proteinExistence type="predicted"/>
<dbReference type="Proteomes" id="UP000076167">
    <property type="component" value="Unassembled WGS sequence"/>
</dbReference>
<evidence type="ECO:0000313" key="2">
    <source>
        <dbReference type="Proteomes" id="UP000076167"/>
    </source>
</evidence>